<dbReference type="GO" id="GO:0006281">
    <property type="term" value="P:DNA repair"/>
    <property type="evidence" value="ECO:0007669"/>
    <property type="project" value="TreeGrafter"/>
</dbReference>
<dbReference type="OrthoDB" id="9782449at2"/>
<dbReference type="InterPro" id="IPR050155">
    <property type="entry name" value="HAD-like_hydrolase_sf"/>
</dbReference>
<evidence type="ECO:0000313" key="2">
    <source>
        <dbReference type="Proteomes" id="UP000198305"/>
    </source>
</evidence>
<reference evidence="2" key="1">
    <citation type="submission" date="2017-06" db="EMBL/GenBank/DDBJ databases">
        <authorList>
            <person name="Varghese N."/>
            <person name="Submissions S."/>
        </authorList>
    </citation>
    <scope>NUCLEOTIDE SEQUENCE [LARGE SCALE GENOMIC DNA]</scope>
    <source>
        <strain evidence="2">Ca-68</strain>
    </source>
</reference>
<organism evidence="1 2">
    <name type="scientific">Methylobacillus rhizosphaerae</name>
    <dbReference type="NCBI Taxonomy" id="551994"/>
    <lineage>
        <taxon>Bacteria</taxon>
        <taxon>Pseudomonadati</taxon>
        <taxon>Pseudomonadota</taxon>
        <taxon>Betaproteobacteria</taxon>
        <taxon>Nitrosomonadales</taxon>
        <taxon>Methylophilaceae</taxon>
        <taxon>Methylobacillus</taxon>
    </lineage>
</organism>
<dbReference type="EMBL" id="FZOA01000005">
    <property type="protein sequence ID" value="SNR83385.1"/>
    <property type="molecule type" value="Genomic_DNA"/>
</dbReference>
<dbReference type="SFLD" id="SFLDG01129">
    <property type="entry name" value="C1.5:_HAD__Beta-PGM__Phosphata"/>
    <property type="match status" value="1"/>
</dbReference>
<dbReference type="SUPFAM" id="SSF56784">
    <property type="entry name" value="HAD-like"/>
    <property type="match status" value="1"/>
</dbReference>
<dbReference type="Gene3D" id="1.10.150.240">
    <property type="entry name" value="Putative phosphatase, domain 2"/>
    <property type="match status" value="1"/>
</dbReference>
<dbReference type="InterPro" id="IPR006439">
    <property type="entry name" value="HAD-SF_hydro_IA"/>
</dbReference>
<dbReference type="PANTHER" id="PTHR43434:SF24">
    <property type="entry name" value="HYDROLASE-RELATED"/>
    <property type="match status" value="1"/>
</dbReference>
<dbReference type="InterPro" id="IPR023214">
    <property type="entry name" value="HAD_sf"/>
</dbReference>
<dbReference type="Pfam" id="PF13419">
    <property type="entry name" value="HAD_2"/>
    <property type="match status" value="1"/>
</dbReference>
<gene>
    <name evidence="1" type="ORF">SAMN05192560_1295</name>
</gene>
<dbReference type="AlphaFoldDB" id="A0A238ZIY3"/>
<dbReference type="GO" id="GO:0005829">
    <property type="term" value="C:cytosol"/>
    <property type="evidence" value="ECO:0007669"/>
    <property type="project" value="TreeGrafter"/>
</dbReference>
<proteinExistence type="predicted"/>
<protein>
    <submittedName>
        <fullName evidence="1">Phosphoglycolate phosphatase</fullName>
    </submittedName>
</protein>
<dbReference type="GO" id="GO:0008967">
    <property type="term" value="F:phosphoglycolate phosphatase activity"/>
    <property type="evidence" value="ECO:0007669"/>
    <property type="project" value="TreeGrafter"/>
</dbReference>
<dbReference type="PANTHER" id="PTHR43434">
    <property type="entry name" value="PHOSPHOGLYCOLATE PHOSPHATASE"/>
    <property type="match status" value="1"/>
</dbReference>
<sequence>MSKQFDLIVFDWDGTLANSTQIIVNSIRQAAVESGLEDPGQLAASSIIGLGLREAIEQLFGVITQEQLQQMAARYNVHYNARQDDVLLFEHAYETVTRLNRQGYMLGVATGKGRRGLNHALAHSGLGELIHGTRCVDECHSKPHPQMLMELMDEFGVEPGRTLMVGDTSFDLQMAQNAKVASLGVTYGAHPLERLLPHSPLAHFDEFATLSQWLELNA</sequence>
<dbReference type="InterPro" id="IPR023198">
    <property type="entry name" value="PGP-like_dom2"/>
</dbReference>
<dbReference type="InterPro" id="IPR036412">
    <property type="entry name" value="HAD-like_sf"/>
</dbReference>
<dbReference type="NCBIfam" id="TIGR01549">
    <property type="entry name" value="HAD-SF-IA-v1"/>
    <property type="match status" value="1"/>
</dbReference>
<dbReference type="Gene3D" id="3.40.50.1000">
    <property type="entry name" value="HAD superfamily/HAD-like"/>
    <property type="match status" value="1"/>
</dbReference>
<evidence type="ECO:0000313" key="1">
    <source>
        <dbReference type="EMBL" id="SNR83385.1"/>
    </source>
</evidence>
<dbReference type="RefSeq" id="WP_089375418.1">
    <property type="nucleotide sequence ID" value="NZ_FZOA01000005.1"/>
</dbReference>
<accession>A0A238ZIY3</accession>
<dbReference type="InterPro" id="IPR041492">
    <property type="entry name" value="HAD_2"/>
</dbReference>
<dbReference type="Proteomes" id="UP000198305">
    <property type="component" value="Unassembled WGS sequence"/>
</dbReference>
<dbReference type="SFLD" id="SFLDS00003">
    <property type="entry name" value="Haloacid_Dehalogenase"/>
    <property type="match status" value="1"/>
</dbReference>
<keyword evidence="2" id="KW-1185">Reference proteome</keyword>
<name>A0A238ZIY3_9PROT</name>